<proteinExistence type="predicted"/>
<accession>A0A1G6JPJ4</accession>
<feature type="transmembrane region" description="Helical" evidence="2">
    <location>
        <begin position="26"/>
        <end position="46"/>
    </location>
</feature>
<keyword evidence="1" id="KW-0175">Coiled coil</keyword>
<keyword evidence="4" id="KW-1185">Reference proteome</keyword>
<organism evidence="3 4">
    <name type="scientific">Desulfurella multipotens</name>
    <dbReference type="NCBI Taxonomy" id="79269"/>
    <lineage>
        <taxon>Bacteria</taxon>
        <taxon>Pseudomonadati</taxon>
        <taxon>Campylobacterota</taxon>
        <taxon>Desulfurellia</taxon>
        <taxon>Desulfurellales</taxon>
        <taxon>Desulfurellaceae</taxon>
        <taxon>Desulfurella</taxon>
    </lineage>
</organism>
<name>A0A1G6JPJ4_9BACT</name>
<feature type="transmembrane region" description="Helical" evidence="2">
    <location>
        <begin position="140"/>
        <end position="158"/>
    </location>
</feature>
<evidence type="ECO:0000313" key="3">
    <source>
        <dbReference type="EMBL" id="SDC20649.1"/>
    </source>
</evidence>
<dbReference type="EMBL" id="FMYU01000003">
    <property type="protein sequence ID" value="SDC20649.1"/>
    <property type="molecule type" value="Genomic_DNA"/>
</dbReference>
<keyword evidence="2" id="KW-1133">Transmembrane helix</keyword>
<evidence type="ECO:0000256" key="1">
    <source>
        <dbReference type="SAM" id="Coils"/>
    </source>
</evidence>
<dbReference type="RefSeq" id="WP_025392198.1">
    <property type="nucleotide sequence ID" value="NZ_FMYU01000003.1"/>
</dbReference>
<evidence type="ECO:0000313" key="4">
    <source>
        <dbReference type="Proteomes" id="UP000199411"/>
    </source>
</evidence>
<dbReference type="InterPro" id="IPR025570">
    <property type="entry name" value="DUF4337"/>
</dbReference>
<keyword evidence="2" id="KW-0472">Membrane</keyword>
<dbReference type="Proteomes" id="UP000199411">
    <property type="component" value="Unassembled WGS sequence"/>
</dbReference>
<keyword evidence="2" id="KW-0812">Transmembrane</keyword>
<sequence>MESPVEEKSKELIEEALKEASQKNKWLFWVSLTTTFMAILAALVGLNSELYITQTILNKNDAVLMQNKASDTWGYYQAKVIRENMYSIAYDLTKKEKFKLQAQRYSQEKKQIKQDAQKLEEKVKEFQEKSNHNFEKHHKFLIAQIIIQLSIAVASISAITRRKIFWYVSLLSFTAGLLIFLVEVL</sequence>
<dbReference type="OrthoDB" id="9806096at2"/>
<reference evidence="4" key="1">
    <citation type="submission" date="2016-10" db="EMBL/GenBank/DDBJ databases">
        <authorList>
            <person name="Varghese N."/>
            <person name="Submissions S."/>
        </authorList>
    </citation>
    <scope>NUCLEOTIDE SEQUENCE [LARGE SCALE GENOMIC DNA]</scope>
    <source>
        <strain evidence="4">DSM 8415</strain>
    </source>
</reference>
<gene>
    <name evidence="3" type="ORF">SAMN05660835_00450</name>
</gene>
<feature type="transmembrane region" description="Helical" evidence="2">
    <location>
        <begin position="164"/>
        <end position="182"/>
    </location>
</feature>
<protein>
    <recommendedName>
        <fullName evidence="5">DUF4337 domain-containing protein</fullName>
    </recommendedName>
</protein>
<dbReference type="AlphaFoldDB" id="A0A1G6JPJ4"/>
<evidence type="ECO:0008006" key="5">
    <source>
        <dbReference type="Google" id="ProtNLM"/>
    </source>
</evidence>
<dbReference type="Pfam" id="PF14235">
    <property type="entry name" value="DUF4337"/>
    <property type="match status" value="1"/>
</dbReference>
<feature type="coiled-coil region" evidence="1">
    <location>
        <begin position="95"/>
        <end position="129"/>
    </location>
</feature>
<evidence type="ECO:0000256" key="2">
    <source>
        <dbReference type="SAM" id="Phobius"/>
    </source>
</evidence>